<name>A0ABD0UDJ5_DENTH</name>
<accession>A0ABD0UDJ5</accession>
<reference evidence="2 3" key="1">
    <citation type="journal article" date="2024" name="Plant Biotechnol. J.">
        <title>Dendrobium thyrsiflorum genome and its molecular insights into genes involved in important horticultural traits.</title>
        <authorList>
            <person name="Chen B."/>
            <person name="Wang J.Y."/>
            <person name="Zheng P.J."/>
            <person name="Li K.L."/>
            <person name="Liang Y.M."/>
            <person name="Chen X.F."/>
            <person name="Zhang C."/>
            <person name="Zhao X."/>
            <person name="He X."/>
            <person name="Zhang G.Q."/>
            <person name="Liu Z.J."/>
            <person name="Xu Q."/>
        </authorList>
    </citation>
    <scope>NUCLEOTIDE SEQUENCE [LARGE SCALE GENOMIC DNA]</scope>
    <source>
        <strain evidence="2">GZMU011</strain>
    </source>
</reference>
<dbReference type="EMBL" id="JANQDX010000015">
    <property type="protein sequence ID" value="KAL0910847.1"/>
    <property type="molecule type" value="Genomic_DNA"/>
</dbReference>
<keyword evidence="3" id="KW-1185">Reference proteome</keyword>
<organism evidence="2 3">
    <name type="scientific">Dendrobium thyrsiflorum</name>
    <name type="common">Pinecone-like raceme dendrobium</name>
    <name type="synonym">Orchid</name>
    <dbReference type="NCBI Taxonomy" id="117978"/>
    <lineage>
        <taxon>Eukaryota</taxon>
        <taxon>Viridiplantae</taxon>
        <taxon>Streptophyta</taxon>
        <taxon>Embryophyta</taxon>
        <taxon>Tracheophyta</taxon>
        <taxon>Spermatophyta</taxon>
        <taxon>Magnoliopsida</taxon>
        <taxon>Liliopsida</taxon>
        <taxon>Asparagales</taxon>
        <taxon>Orchidaceae</taxon>
        <taxon>Epidendroideae</taxon>
        <taxon>Malaxideae</taxon>
        <taxon>Dendrobiinae</taxon>
        <taxon>Dendrobium</taxon>
    </lineage>
</organism>
<evidence type="ECO:0000313" key="2">
    <source>
        <dbReference type="EMBL" id="KAL0910847.1"/>
    </source>
</evidence>
<comment type="caution">
    <text evidence="2">The sequence shown here is derived from an EMBL/GenBank/DDBJ whole genome shotgun (WGS) entry which is preliminary data.</text>
</comment>
<gene>
    <name evidence="2" type="ORF">M5K25_018943</name>
</gene>
<evidence type="ECO:0000259" key="1">
    <source>
        <dbReference type="Pfam" id="PF25758"/>
    </source>
</evidence>
<dbReference type="Pfam" id="PF25758">
    <property type="entry name" value="TPR_IPO11"/>
    <property type="match status" value="1"/>
</dbReference>
<dbReference type="SUPFAM" id="SSF48371">
    <property type="entry name" value="ARM repeat"/>
    <property type="match status" value="1"/>
</dbReference>
<protein>
    <recommendedName>
        <fullName evidence="1">Importin-7/11-like TPR repeats domain-containing protein</fullName>
    </recommendedName>
</protein>
<dbReference type="AlphaFoldDB" id="A0ABD0UDJ5"/>
<dbReference type="InterPro" id="IPR016024">
    <property type="entry name" value="ARM-type_fold"/>
</dbReference>
<feature type="domain" description="Importin-7/11-like TPR repeats" evidence="1">
    <location>
        <begin position="181"/>
        <end position="322"/>
    </location>
</feature>
<evidence type="ECO:0000313" key="3">
    <source>
        <dbReference type="Proteomes" id="UP001552299"/>
    </source>
</evidence>
<dbReference type="Proteomes" id="UP001552299">
    <property type="component" value="Unassembled WGS sequence"/>
</dbReference>
<dbReference type="PANTHER" id="PTHR10997">
    <property type="entry name" value="IMPORTIN-7, 8, 11"/>
    <property type="match status" value="1"/>
</dbReference>
<dbReference type="PANTHER" id="PTHR10997:SF7">
    <property type="entry name" value="IMPORTIN-11"/>
    <property type="match status" value="1"/>
</dbReference>
<sequence>MSTLQFAFNCSVISRMYNYASPLLSWLIHKYSSPWRPPPHYASIFWKSICITSCLVRNAFKFRITPSSPISLYWDHWCDGHTLKDILEGHVFLQALDPSALVKDLIIRNTWSLPSNLPVPVASAITAIPIHVTSDISLTWGSMNEGFSGLYIKEFYKELPLFSWYNMMWEESIGESLLQIQLLEALRNFVCSLGYQSCVCYNMLLPILQKGINVDDPDALNLLEDSIRLWEAVLSHATTIVPQLLDLFPSLVTIVERSFDHLQVVVDIIEDYIIFGGAEFLNCHSSSVAKLLDGIVGNVNDKGLLSTIPILDILIQRLSRESRMNVGPSQRTVGRSCFFDSFALFGFVASGSLASLKAEISHVAASVPSLLFDFVASQDASRVDNMTPVKSFMTVKLGEGAKVQFLEAVLNTGYAGATIQFRTIFEVMQFQQFLPENTVSTLTVKGAAKKPAVEAINKKAPKRASIFTRLSIAFASAPAVQKEFSDVNSTGKNIIPEEVPGEYITEISDASPKLSRKARRKANARLRANGWMPNTLQEPSPQLEVNIPTNNGFEPLRWVKRNDDKGKLKKSFWETFCQQPLSPKKEESTSSKIYKILKAVKDRNL</sequence>
<dbReference type="InterPro" id="IPR058669">
    <property type="entry name" value="TPR_IPO7/11-like"/>
</dbReference>
<proteinExistence type="predicted"/>